<dbReference type="Gene3D" id="3.20.20.140">
    <property type="entry name" value="Metal-dependent hydrolases"/>
    <property type="match status" value="1"/>
</dbReference>
<comment type="cofactor">
    <cofactor evidence="1">
        <name>Zn(2+)</name>
        <dbReference type="ChEBI" id="CHEBI:29105"/>
    </cofactor>
</comment>
<dbReference type="InterPro" id="IPR006330">
    <property type="entry name" value="Ado/ade_deaminase"/>
</dbReference>
<organism evidence="9 10">
    <name type="scientific">Beauveria asiatica</name>
    <dbReference type="NCBI Taxonomy" id="1069075"/>
    <lineage>
        <taxon>Eukaryota</taxon>
        <taxon>Fungi</taxon>
        <taxon>Dikarya</taxon>
        <taxon>Ascomycota</taxon>
        <taxon>Pezizomycotina</taxon>
        <taxon>Sordariomycetes</taxon>
        <taxon>Hypocreomycetidae</taxon>
        <taxon>Hypocreales</taxon>
        <taxon>Cordycipitaceae</taxon>
        <taxon>Beauveria</taxon>
    </lineage>
</organism>
<keyword evidence="10" id="KW-1185">Reference proteome</keyword>
<dbReference type="SUPFAM" id="SSF51556">
    <property type="entry name" value="Metallo-dependent hydrolases"/>
    <property type="match status" value="1"/>
</dbReference>
<evidence type="ECO:0000256" key="4">
    <source>
        <dbReference type="ARBA" id="ARBA00022801"/>
    </source>
</evidence>
<dbReference type="GO" id="GO:0006154">
    <property type="term" value="P:adenosine catabolic process"/>
    <property type="evidence" value="ECO:0007669"/>
    <property type="project" value="TreeGrafter"/>
</dbReference>
<evidence type="ECO:0000313" key="10">
    <source>
        <dbReference type="Proteomes" id="UP001397290"/>
    </source>
</evidence>
<dbReference type="AlphaFoldDB" id="A0AAW0RZP3"/>
<sequence length="386" mass="42453">MQHSAHGMPAHTTAGYPQQMYHDDFYMGQTIGRRLSRGSAGQRTGTAMRIERTAGFRPDCGKCLRLRDPAGELRFAHMMRAFILALLLPFPPRHRPPLTLYVPNPSFFPLFSSYIYNLLTDAASITEATTAVLHDFYADGVVYAELRTTPRATPSLDPEAYVRTILAAMAAFNLAHPRMRTRLLLSVDRRHDAATALSITRLAAALRPLGVVGVDLCGDPQAKPDGAVRAFSPAFEGARRAGLGVTVHFAEAPAAASREELDVLLGWQPRRLGHVIWEDDEAKREIVRRGLCLELCLSCNVLADMVAGGFAGHHFGYWRGVDGPSISLATDDVGVFGSPLSKEYEIAAQHFNLDREAICSLAREAIDSTFGSDEDKEWLQSVMWTS</sequence>
<dbReference type="EMBL" id="JAAHCF010000144">
    <property type="protein sequence ID" value="KAK8147493.1"/>
    <property type="molecule type" value="Genomic_DNA"/>
</dbReference>
<comment type="similarity">
    <text evidence="2">Belongs to the metallo-dependent hydrolases superfamily. Adenosine and AMP deaminases family.</text>
</comment>
<feature type="domain" description="Adenosine deaminase" evidence="8">
    <location>
        <begin position="106"/>
        <end position="381"/>
    </location>
</feature>
<evidence type="ECO:0000256" key="2">
    <source>
        <dbReference type="ARBA" id="ARBA00006676"/>
    </source>
</evidence>
<accession>A0AAW0RZP3</accession>
<name>A0AAW0RZP3_9HYPO</name>
<evidence type="ECO:0000256" key="3">
    <source>
        <dbReference type="ARBA" id="ARBA00022723"/>
    </source>
</evidence>
<dbReference type="GO" id="GO:0004000">
    <property type="term" value="F:adenosine deaminase activity"/>
    <property type="evidence" value="ECO:0007669"/>
    <property type="project" value="TreeGrafter"/>
</dbReference>
<keyword evidence="5" id="KW-0862">Zinc</keyword>
<proteinExistence type="inferred from homology"/>
<keyword evidence="6" id="KW-0546">Nucleotide metabolism</keyword>
<evidence type="ECO:0000313" key="9">
    <source>
        <dbReference type="EMBL" id="KAK8147493.1"/>
    </source>
</evidence>
<dbReference type="GO" id="GO:0009117">
    <property type="term" value="P:nucleotide metabolic process"/>
    <property type="evidence" value="ECO:0007669"/>
    <property type="project" value="UniProtKB-KW"/>
</dbReference>
<dbReference type="InterPro" id="IPR032466">
    <property type="entry name" value="Metal_Hydrolase"/>
</dbReference>
<evidence type="ECO:0000256" key="5">
    <source>
        <dbReference type="ARBA" id="ARBA00022833"/>
    </source>
</evidence>
<keyword evidence="3" id="KW-0479">Metal-binding</keyword>
<dbReference type="GO" id="GO:0046872">
    <property type="term" value="F:metal ion binding"/>
    <property type="evidence" value="ECO:0007669"/>
    <property type="project" value="UniProtKB-KW"/>
</dbReference>
<dbReference type="GO" id="GO:0046103">
    <property type="term" value="P:inosine biosynthetic process"/>
    <property type="evidence" value="ECO:0007669"/>
    <property type="project" value="TreeGrafter"/>
</dbReference>
<protein>
    <recommendedName>
        <fullName evidence="8">Adenosine deaminase domain-containing protein</fullName>
    </recommendedName>
</protein>
<comment type="catalytic activity">
    <reaction evidence="7">
        <text>N(6)-methyl-AMP + H2O + H(+) = IMP + methylamine</text>
        <dbReference type="Rhea" id="RHEA:16001"/>
        <dbReference type="ChEBI" id="CHEBI:15377"/>
        <dbReference type="ChEBI" id="CHEBI:15378"/>
        <dbReference type="ChEBI" id="CHEBI:58053"/>
        <dbReference type="ChEBI" id="CHEBI:59338"/>
        <dbReference type="ChEBI" id="CHEBI:144842"/>
    </reaction>
    <physiologicalReaction direction="left-to-right" evidence="7">
        <dbReference type="Rhea" id="RHEA:16002"/>
    </physiologicalReaction>
</comment>
<evidence type="ECO:0000256" key="1">
    <source>
        <dbReference type="ARBA" id="ARBA00001947"/>
    </source>
</evidence>
<keyword evidence="4" id="KW-0378">Hydrolase</keyword>
<reference evidence="9 10" key="1">
    <citation type="submission" date="2020-02" db="EMBL/GenBank/DDBJ databases">
        <title>Comparative genomics of the hypocrealean fungal genus Beauvera.</title>
        <authorList>
            <person name="Showalter D.N."/>
            <person name="Bushley K.E."/>
            <person name="Rehner S.A."/>
        </authorList>
    </citation>
    <scope>NUCLEOTIDE SEQUENCE [LARGE SCALE GENOMIC DNA]</scope>
    <source>
        <strain evidence="9 10">ARSEF4384</strain>
    </source>
</reference>
<evidence type="ECO:0000256" key="6">
    <source>
        <dbReference type="ARBA" id="ARBA00023080"/>
    </source>
</evidence>
<dbReference type="PANTHER" id="PTHR11409:SF42">
    <property type="entry name" value="ADENOSINE DEAMINASE-LIKE PROTEIN"/>
    <property type="match status" value="1"/>
</dbReference>
<evidence type="ECO:0000259" key="8">
    <source>
        <dbReference type="Pfam" id="PF00962"/>
    </source>
</evidence>
<gene>
    <name evidence="9" type="ORF">G3M48_001535</name>
</gene>
<comment type="caution">
    <text evidence="9">The sequence shown here is derived from an EMBL/GenBank/DDBJ whole genome shotgun (WGS) entry which is preliminary data.</text>
</comment>
<dbReference type="PANTHER" id="PTHR11409">
    <property type="entry name" value="ADENOSINE DEAMINASE"/>
    <property type="match status" value="1"/>
</dbReference>
<dbReference type="Pfam" id="PF00962">
    <property type="entry name" value="A_deaminase"/>
    <property type="match status" value="1"/>
</dbReference>
<dbReference type="InterPro" id="IPR001365">
    <property type="entry name" value="A_deaminase_dom"/>
</dbReference>
<dbReference type="Proteomes" id="UP001397290">
    <property type="component" value="Unassembled WGS sequence"/>
</dbReference>
<evidence type="ECO:0000256" key="7">
    <source>
        <dbReference type="ARBA" id="ARBA00048787"/>
    </source>
</evidence>